<dbReference type="EMBL" id="JAAGWE010000015">
    <property type="protein sequence ID" value="NEM06472.1"/>
    <property type="molecule type" value="Genomic_DNA"/>
</dbReference>
<evidence type="ECO:0000313" key="3">
    <source>
        <dbReference type="Proteomes" id="UP000471126"/>
    </source>
</evidence>
<feature type="region of interest" description="Disordered" evidence="1">
    <location>
        <begin position="1"/>
        <end position="38"/>
    </location>
</feature>
<evidence type="ECO:0000313" key="2">
    <source>
        <dbReference type="EMBL" id="NEM06472.1"/>
    </source>
</evidence>
<comment type="caution">
    <text evidence="2">The sequence shown here is derived from an EMBL/GenBank/DDBJ whole genome shotgun (WGS) entry which is preliminary data.</text>
</comment>
<dbReference type="Pfam" id="PF04978">
    <property type="entry name" value="MST"/>
    <property type="match status" value="1"/>
</dbReference>
<dbReference type="AlphaFoldDB" id="A0A6P0GGY3"/>
<gene>
    <name evidence="2" type="ORF">GCU54_10665</name>
</gene>
<evidence type="ECO:0000256" key="1">
    <source>
        <dbReference type="SAM" id="MobiDB-lite"/>
    </source>
</evidence>
<name>A0A6P0GGY3_9ACTN</name>
<proteinExistence type="predicted"/>
<dbReference type="SUPFAM" id="SSF109854">
    <property type="entry name" value="DinB/YfiT-like putative metalloenzymes"/>
    <property type="match status" value="1"/>
</dbReference>
<protein>
    <submittedName>
        <fullName evidence="2">DinB family protein</fullName>
    </submittedName>
</protein>
<accession>A0A6P0GGY3</accession>
<dbReference type="Proteomes" id="UP000471126">
    <property type="component" value="Unassembled WGS sequence"/>
</dbReference>
<organism evidence="2 3">
    <name type="scientific">Geodermatophilus normandii</name>
    <dbReference type="NCBI Taxonomy" id="1137989"/>
    <lineage>
        <taxon>Bacteria</taxon>
        <taxon>Bacillati</taxon>
        <taxon>Actinomycetota</taxon>
        <taxon>Actinomycetes</taxon>
        <taxon>Geodermatophilales</taxon>
        <taxon>Geodermatophilaceae</taxon>
        <taxon>Geodermatophilus</taxon>
    </lineage>
</organism>
<sequence length="197" mass="21509">MEGSAGTGRTRRWHGRGTGVSGPCEGAPVRSDPPETGDATTVLTAYLAYQRETVLVKTDGLTREQLAQPHPPSSLTLAGLLHHLALVEESWAVERFAGQPMPEPWAAVDWDATPDWEFETAVDLEPEVLRDRYREAGRRTDAVVAAAGDLDVLSAQPLRNGNRFSLRWMLLHLVEETARHAGHADLLREAVDGATGE</sequence>
<dbReference type="Gene3D" id="1.20.120.450">
    <property type="entry name" value="dinb family like domain"/>
    <property type="match status" value="1"/>
</dbReference>
<reference evidence="2 3" key="1">
    <citation type="submission" date="2019-12" db="EMBL/GenBank/DDBJ databases">
        <title>WGS of CPCC 203550 I12A-02606.</title>
        <authorList>
            <person name="Jiang Z."/>
        </authorList>
    </citation>
    <scope>NUCLEOTIDE SEQUENCE [LARGE SCALE GENOMIC DNA]</scope>
    <source>
        <strain evidence="2 3">I12A-02606</strain>
    </source>
</reference>
<dbReference type="InterPro" id="IPR007061">
    <property type="entry name" value="MST-like"/>
</dbReference>
<dbReference type="InterPro" id="IPR034660">
    <property type="entry name" value="DinB/YfiT-like"/>
</dbReference>